<evidence type="ECO:0000313" key="7">
    <source>
        <dbReference type="Proteomes" id="UP000054270"/>
    </source>
</evidence>
<dbReference type="GO" id="GO:0008270">
    <property type="term" value="F:zinc ion binding"/>
    <property type="evidence" value="ECO:0007669"/>
    <property type="project" value="UniProtKB-KW"/>
</dbReference>
<dbReference type="AlphaFoldDB" id="A0A0D2NAL7"/>
<proteinExistence type="predicted"/>
<dbReference type="Pfam" id="PF01753">
    <property type="entry name" value="zf-MYND"/>
    <property type="match status" value="1"/>
</dbReference>
<dbReference type="OrthoDB" id="5231159at2759"/>
<organism evidence="6 7">
    <name type="scientific">Hypholoma sublateritium (strain FD-334 SS-4)</name>
    <dbReference type="NCBI Taxonomy" id="945553"/>
    <lineage>
        <taxon>Eukaryota</taxon>
        <taxon>Fungi</taxon>
        <taxon>Dikarya</taxon>
        <taxon>Basidiomycota</taxon>
        <taxon>Agaricomycotina</taxon>
        <taxon>Agaricomycetes</taxon>
        <taxon>Agaricomycetidae</taxon>
        <taxon>Agaricales</taxon>
        <taxon>Agaricineae</taxon>
        <taxon>Strophariaceae</taxon>
        <taxon>Hypholoma</taxon>
    </lineage>
</organism>
<evidence type="ECO:0000256" key="2">
    <source>
        <dbReference type="ARBA" id="ARBA00022771"/>
    </source>
</evidence>
<dbReference type="Gene3D" id="6.10.140.2220">
    <property type="match status" value="1"/>
</dbReference>
<dbReference type="PROSITE" id="PS50865">
    <property type="entry name" value="ZF_MYND_2"/>
    <property type="match status" value="1"/>
</dbReference>
<sequence length="267" mass="30392">MKAPDQPSFDVCAGCKSAHYCSRECQRADWPSHKVICKKKQEALALVRNAMDMPGLRESRLEMLRIEDFARAHTFTFNQSFNSLGTELRRADLRTKHLLVELEERPGNDGNPATLYEVQNISIRPNPVAPSGDIIMDELFKGINHSYGEWERMARETPKVQGLLIVIYRRLSTGLGWSSQLGLLPYPSPTLFGRDSYLSTIKELTGKGIVFRLIKDVRKPGVLEKKGENWVWKELTFPQLRVEYGVNSLTAIMLQPELSILLSQMRS</sequence>
<keyword evidence="7" id="KW-1185">Reference proteome</keyword>
<evidence type="ECO:0000256" key="3">
    <source>
        <dbReference type="ARBA" id="ARBA00022833"/>
    </source>
</evidence>
<protein>
    <recommendedName>
        <fullName evidence="5">MYND-type domain-containing protein</fullName>
    </recommendedName>
</protein>
<dbReference type="Proteomes" id="UP000054270">
    <property type="component" value="Unassembled WGS sequence"/>
</dbReference>
<dbReference type="STRING" id="945553.A0A0D2NAL7"/>
<feature type="domain" description="MYND-type" evidence="5">
    <location>
        <begin position="1"/>
        <end position="37"/>
    </location>
</feature>
<reference evidence="7" key="1">
    <citation type="submission" date="2014-04" db="EMBL/GenBank/DDBJ databases">
        <title>Evolutionary Origins and Diversification of the Mycorrhizal Mutualists.</title>
        <authorList>
            <consortium name="DOE Joint Genome Institute"/>
            <consortium name="Mycorrhizal Genomics Consortium"/>
            <person name="Kohler A."/>
            <person name="Kuo A."/>
            <person name="Nagy L.G."/>
            <person name="Floudas D."/>
            <person name="Copeland A."/>
            <person name="Barry K.W."/>
            <person name="Cichocki N."/>
            <person name="Veneault-Fourrey C."/>
            <person name="LaButti K."/>
            <person name="Lindquist E.A."/>
            <person name="Lipzen A."/>
            <person name="Lundell T."/>
            <person name="Morin E."/>
            <person name="Murat C."/>
            <person name="Riley R."/>
            <person name="Ohm R."/>
            <person name="Sun H."/>
            <person name="Tunlid A."/>
            <person name="Henrissat B."/>
            <person name="Grigoriev I.V."/>
            <person name="Hibbett D.S."/>
            <person name="Martin F."/>
        </authorList>
    </citation>
    <scope>NUCLEOTIDE SEQUENCE [LARGE SCALE GENOMIC DNA]</scope>
    <source>
        <strain evidence="7">FD-334 SS-4</strain>
    </source>
</reference>
<evidence type="ECO:0000256" key="1">
    <source>
        <dbReference type="ARBA" id="ARBA00022723"/>
    </source>
</evidence>
<dbReference type="InterPro" id="IPR002893">
    <property type="entry name" value="Znf_MYND"/>
</dbReference>
<gene>
    <name evidence="6" type="ORF">HYPSUDRAFT_47598</name>
</gene>
<name>A0A0D2NAL7_HYPSF</name>
<keyword evidence="1" id="KW-0479">Metal-binding</keyword>
<evidence type="ECO:0000256" key="4">
    <source>
        <dbReference type="PROSITE-ProRule" id="PRU00134"/>
    </source>
</evidence>
<dbReference type="EMBL" id="KN817626">
    <property type="protein sequence ID" value="KJA16174.1"/>
    <property type="molecule type" value="Genomic_DNA"/>
</dbReference>
<evidence type="ECO:0000259" key="5">
    <source>
        <dbReference type="PROSITE" id="PS50865"/>
    </source>
</evidence>
<keyword evidence="2 4" id="KW-0863">Zinc-finger</keyword>
<evidence type="ECO:0000313" key="6">
    <source>
        <dbReference type="EMBL" id="KJA16174.1"/>
    </source>
</evidence>
<accession>A0A0D2NAL7</accession>
<keyword evidence="3" id="KW-0862">Zinc</keyword>
<dbReference type="SUPFAM" id="SSF144232">
    <property type="entry name" value="HIT/MYND zinc finger-like"/>
    <property type="match status" value="1"/>
</dbReference>